<dbReference type="GO" id="GO:1901135">
    <property type="term" value="P:carbohydrate derivative metabolic process"/>
    <property type="evidence" value="ECO:0007669"/>
    <property type="project" value="InterPro"/>
</dbReference>
<gene>
    <name evidence="2" type="ORF">MNBD_GAMMA04-544</name>
</gene>
<dbReference type="SUPFAM" id="SSF53697">
    <property type="entry name" value="SIS domain"/>
    <property type="match status" value="1"/>
</dbReference>
<reference evidence="2" key="1">
    <citation type="submission" date="2018-06" db="EMBL/GenBank/DDBJ databases">
        <authorList>
            <person name="Zhirakovskaya E."/>
        </authorList>
    </citation>
    <scope>NUCLEOTIDE SEQUENCE</scope>
</reference>
<name>A0A3B0WUE2_9ZZZZ</name>
<dbReference type="PANTHER" id="PTHR30390">
    <property type="entry name" value="SEDOHEPTULOSE 7-PHOSPHATE ISOMERASE / DNAA INITIATOR-ASSOCIATING FACTOR FOR REPLICATION INITIATION"/>
    <property type="match status" value="1"/>
</dbReference>
<dbReference type="Gene3D" id="3.40.50.10490">
    <property type="entry name" value="Glucose-6-phosphate isomerase like protein, domain 1"/>
    <property type="match status" value="1"/>
</dbReference>
<protein>
    <submittedName>
        <fullName evidence="2">D-sedoheptulose 7-phosphate isomerase</fullName>
        <ecNumber evidence="2">5.3.1.28</ecNumber>
    </submittedName>
</protein>
<organism evidence="2">
    <name type="scientific">hydrothermal vent metagenome</name>
    <dbReference type="NCBI Taxonomy" id="652676"/>
    <lineage>
        <taxon>unclassified sequences</taxon>
        <taxon>metagenomes</taxon>
        <taxon>ecological metagenomes</taxon>
    </lineage>
</organism>
<evidence type="ECO:0000259" key="1">
    <source>
        <dbReference type="PROSITE" id="PS51464"/>
    </source>
</evidence>
<dbReference type="PANTHER" id="PTHR30390:SF6">
    <property type="entry name" value="DNAA INITIATOR-ASSOCIATING PROTEIN DIAA"/>
    <property type="match status" value="1"/>
</dbReference>
<dbReference type="Pfam" id="PF13580">
    <property type="entry name" value="SIS_2"/>
    <property type="match status" value="1"/>
</dbReference>
<dbReference type="EC" id="5.3.1.28" evidence="2"/>
<sequence>MKIDFKHALLEHTKAIESVLVQSDKIEAVVQKIIESIAGGGKVIWLGNGGSAADAQHMAAELMVRYVKNRQPIASISLTTDTSILTAHSNDYSFDTVFSRQIEGLASLQDVVIGLSTSGESVNVIKALEAANQKGCFTVAMTGGGQGELSLLKRGCSGAENSLSQLSDLCLQVHSNETARVQEAHSFISHLICEGLDSVFE</sequence>
<dbReference type="GO" id="GO:0016853">
    <property type="term" value="F:isomerase activity"/>
    <property type="evidence" value="ECO:0007669"/>
    <property type="project" value="UniProtKB-KW"/>
</dbReference>
<dbReference type="InterPro" id="IPR050099">
    <property type="entry name" value="SIS_GmhA/DiaA_subfam"/>
</dbReference>
<dbReference type="EMBL" id="UOFB01000189">
    <property type="protein sequence ID" value="VAW47314.1"/>
    <property type="molecule type" value="Genomic_DNA"/>
</dbReference>
<proteinExistence type="predicted"/>
<dbReference type="InterPro" id="IPR035461">
    <property type="entry name" value="GmhA/DiaA"/>
</dbReference>
<dbReference type="PROSITE" id="PS51464">
    <property type="entry name" value="SIS"/>
    <property type="match status" value="1"/>
</dbReference>
<dbReference type="InterPro" id="IPR046348">
    <property type="entry name" value="SIS_dom_sf"/>
</dbReference>
<keyword evidence="2" id="KW-0413">Isomerase</keyword>
<dbReference type="GO" id="GO:0097367">
    <property type="term" value="F:carbohydrate derivative binding"/>
    <property type="evidence" value="ECO:0007669"/>
    <property type="project" value="InterPro"/>
</dbReference>
<accession>A0A3B0WUE2</accession>
<evidence type="ECO:0000313" key="2">
    <source>
        <dbReference type="EMBL" id="VAW47314.1"/>
    </source>
</evidence>
<dbReference type="InterPro" id="IPR001347">
    <property type="entry name" value="SIS_dom"/>
</dbReference>
<dbReference type="CDD" id="cd05006">
    <property type="entry name" value="SIS_GmhA"/>
    <property type="match status" value="1"/>
</dbReference>
<dbReference type="AlphaFoldDB" id="A0A3B0WUE2"/>
<feature type="domain" description="SIS" evidence="1">
    <location>
        <begin position="33"/>
        <end position="201"/>
    </location>
</feature>